<keyword evidence="4" id="KW-0175">Coiled coil</keyword>
<feature type="domain" description="TOG" evidence="6">
    <location>
        <begin position="369"/>
        <end position="629"/>
    </location>
</feature>
<dbReference type="InterPro" id="IPR016024">
    <property type="entry name" value="ARM-type_fold"/>
</dbReference>
<organism evidence="7 8">
    <name type="scientific">Stentor coeruleus</name>
    <dbReference type="NCBI Taxonomy" id="5963"/>
    <lineage>
        <taxon>Eukaryota</taxon>
        <taxon>Sar</taxon>
        <taxon>Alveolata</taxon>
        <taxon>Ciliophora</taxon>
        <taxon>Postciliodesmatophora</taxon>
        <taxon>Heterotrichea</taxon>
        <taxon>Heterotrichida</taxon>
        <taxon>Stentoridae</taxon>
        <taxon>Stentor</taxon>
    </lineage>
</organism>
<keyword evidence="8" id="KW-1185">Reference proteome</keyword>
<dbReference type="GO" id="GO:0061863">
    <property type="term" value="F:microtubule plus end polymerase"/>
    <property type="evidence" value="ECO:0007669"/>
    <property type="project" value="InterPro"/>
</dbReference>
<dbReference type="Gene3D" id="1.25.10.10">
    <property type="entry name" value="Leucine-rich Repeat Variant"/>
    <property type="match status" value="2"/>
</dbReference>
<dbReference type="EMBL" id="MPUH01000042">
    <property type="protein sequence ID" value="OMJ93422.1"/>
    <property type="molecule type" value="Genomic_DNA"/>
</dbReference>
<dbReference type="GO" id="GO:0005856">
    <property type="term" value="C:cytoskeleton"/>
    <property type="evidence" value="ECO:0007669"/>
    <property type="project" value="UniProtKB-SubCell"/>
</dbReference>
<accession>A0A1R2CWP5</accession>
<comment type="caution">
    <text evidence="7">The sequence shown here is derived from an EMBL/GenBank/DDBJ whole genome shotgun (WGS) entry which is preliminary data.</text>
</comment>
<dbReference type="InterPro" id="IPR048491">
    <property type="entry name" value="XMAP215_CLASP_TOG"/>
</dbReference>
<feature type="compositionally biased region" description="Basic and acidic residues" evidence="5">
    <location>
        <begin position="1267"/>
        <end position="1290"/>
    </location>
</feature>
<proteinExistence type="predicted"/>
<evidence type="ECO:0000256" key="5">
    <source>
        <dbReference type="SAM" id="MobiDB-lite"/>
    </source>
</evidence>
<reference evidence="7 8" key="1">
    <citation type="submission" date="2016-11" db="EMBL/GenBank/DDBJ databases">
        <title>The macronuclear genome of Stentor coeruleus: a giant cell with tiny introns.</title>
        <authorList>
            <person name="Slabodnick M."/>
            <person name="Ruby J.G."/>
            <person name="Reiff S.B."/>
            <person name="Swart E.C."/>
            <person name="Gosai S."/>
            <person name="Prabakaran S."/>
            <person name="Witkowska E."/>
            <person name="Larue G.E."/>
            <person name="Fisher S."/>
            <person name="Freeman R.M."/>
            <person name="Gunawardena J."/>
            <person name="Chu W."/>
            <person name="Stover N.A."/>
            <person name="Gregory B.D."/>
            <person name="Nowacki M."/>
            <person name="Derisi J."/>
            <person name="Roy S.W."/>
            <person name="Marshall W.F."/>
            <person name="Sood P."/>
        </authorList>
    </citation>
    <scope>NUCLEOTIDE SEQUENCE [LARGE SCALE GENOMIC DNA]</scope>
    <source>
        <strain evidence="7">WM001</strain>
    </source>
</reference>
<dbReference type="GO" id="GO:0030951">
    <property type="term" value="P:establishment or maintenance of microtubule cytoskeleton polarity"/>
    <property type="evidence" value="ECO:0007669"/>
    <property type="project" value="InterPro"/>
</dbReference>
<dbReference type="InterPro" id="IPR034085">
    <property type="entry name" value="TOG"/>
</dbReference>
<dbReference type="GO" id="GO:0007051">
    <property type="term" value="P:spindle organization"/>
    <property type="evidence" value="ECO:0007669"/>
    <property type="project" value="InterPro"/>
</dbReference>
<dbReference type="InterPro" id="IPR045110">
    <property type="entry name" value="XMAP215"/>
</dbReference>
<dbReference type="GO" id="GO:0046785">
    <property type="term" value="P:microtubule polymerization"/>
    <property type="evidence" value="ECO:0007669"/>
    <property type="project" value="InterPro"/>
</dbReference>
<evidence type="ECO:0000256" key="4">
    <source>
        <dbReference type="SAM" id="Coils"/>
    </source>
</evidence>
<evidence type="ECO:0000313" key="8">
    <source>
        <dbReference type="Proteomes" id="UP000187209"/>
    </source>
</evidence>
<feature type="coiled-coil region" evidence="4">
    <location>
        <begin position="1223"/>
        <end position="1254"/>
    </location>
</feature>
<keyword evidence="3" id="KW-0206">Cytoskeleton</keyword>
<sequence length="1590" mass="182433">MDDFRSSSPPLPTAYPSNKKPYRKPLNLPSNQVEDLIPNKEHDDEIVTFDPPNEDLFPNSRPPILSEPNRSGISKSPHIFTGFFYQHGETAPNIDETQNRPGTEAVHRYNTEDVFTFEEDDLGTKLTIQERMSSSKWQVRKQLYIDIADSLRTGRFLMNIETEMSVFEFFEPLLKDMAWDSNLTSQLEGLQTILVYVKLVPGVKNSLFFLADELIQKCALTKQKSGELVSQIVVELLGKDTEGLLVFYIIKRFTAKNPKEACFALSCIKQSLPVLACTEGIGRNLANGLNKTLSHSIAEVRNASLALACDLFIYVSDEIDTYIKNLDLKTMQIKEFKETLESKEKASSKWTLFNKEKQKIETNDLLILEDTHENLKTDLATLVPEGFFDMPYSSEIKQNREKLVKFSQKLEVPGLIIEKKEYPTIINVLLHLIESNNNLIYTEAIKIVEILVPKIPKSFTYKVKQYIQFLSDKFKEKKRTIIQTASNILHLFRINEICSFECIIDILLENSIHKVPQVRENSLNWISSELQKYPTTIDLLEINTNSSPYEKTIENIVTTFGNRILNIALKDTVGSVRDASVKLLYYFKSLNTNNLLLESYLNKLPKKKLPIVENKYEEAETEIMAKDSSPVPTDFFVEIPVVDEKDQETIVFVIDDIKKYSEGVFRFENLMSHLKTMDLTSIASAKQAIVSTITWVFFKINPQKLGTKTENYILELNSLTEAVIREIGSFEDPLLQKILKMVFQFPAFVSKNLHKSIEATLDVVFMLSNQMTIINCAVGFMGNIRLKKPRITHEEKALICVRFLYAWLVKKLDKHFVKNNPEKSLSLIDTILDIRENDTTFSEQFIKELQLAKNNLSGQLRKYLASGEVSPAKSRSPNLSIIETPEVVDEASNWNKDIKDIHLALKSANSSQKLLILNKFMDIVENILAYNQNKPQKAPWKRGIGRSQSLGDAIPVKQGLLSLPVEELENFVKDLIFLCTKYKNYTQEPTLFEELQQSTVSALTTLRVVISDKDSEIIFKQLLYHLPVKHSNSSFVKNFNMTIYQLFSDWLAHLATWQVIALVVDCFKIDSVFNIHIVYIHTIQWFIEIELKLGNFALEHLSPLVFYVAQGLFGGPLHNSHPLSHSTKQLLIFNSQIFIEYLIEIFTLDNVCVFFEENLVNSGKLYEQFQEWEDRHKKTLECSPETVVVKEESSPDEPSPIRNIVIPERTQAVNERVQVDPEKSMLVAKLEEMSEQHKETRKNLEEANKEYLTQVTINYELMQKLERAQEKAQKKPEENSPRAKPVETKRTPSFRPLTNFEDLLRPRPEENIKPVQSKVPVFEFEKLDTPTVPFYMKSTEVFNYQMRFINSKDPEALSSHLLQVYTTLPASHKKPFVQFIYKCLENEDLLEALTFPVHKSLVFSILQFCVCEKMASSTTQSFLIKTLANSEDLDLTAELQKLLSLILSIENCTETFKALIQCACDILPESFYLPLAPEKKAFLRLILKCSFKFVSGISSSEKTIKVFDCLLELNKLFLAHPPESLNSDCSDVAEYEHMFKVLRGVSDVLIGLNPQKAQAFLMFICPNKANKAVYLKYITALLMKKYNLSN</sequence>
<dbReference type="InterPro" id="IPR011989">
    <property type="entry name" value="ARM-like"/>
</dbReference>
<protein>
    <recommendedName>
        <fullName evidence="6">TOG domain-containing protein</fullName>
    </recommendedName>
</protein>
<evidence type="ECO:0000259" key="6">
    <source>
        <dbReference type="SMART" id="SM01349"/>
    </source>
</evidence>
<comment type="subcellular location">
    <subcellularLocation>
        <location evidence="1">Cytoplasm</location>
        <location evidence="1">Cytoskeleton</location>
    </subcellularLocation>
</comment>
<dbReference type="Pfam" id="PF21041">
    <property type="entry name" value="XMAP215_CLASP_TOG"/>
    <property type="match status" value="1"/>
</dbReference>
<dbReference type="SUPFAM" id="SSF48371">
    <property type="entry name" value="ARM repeat"/>
    <property type="match status" value="1"/>
</dbReference>
<evidence type="ECO:0000256" key="3">
    <source>
        <dbReference type="ARBA" id="ARBA00023212"/>
    </source>
</evidence>
<dbReference type="SMART" id="SM01349">
    <property type="entry name" value="TOG"/>
    <property type="match status" value="2"/>
</dbReference>
<keyword evidence="2" id="KW-0963">Cytoplasm</keyword>
<feature type="region of interest" description="Disordered" evidence="5">
    <location>
        <begin position="1"/>
        <end position="32"/>
    </location>
</feature>
<gene>
    <name evidence="7" type="ORF">SteCoe_3535</name>
</gene>
<evidence type="ECO:0000256" key="2">
    <source>
        <dbReference type="ARBA" id="ARBA00022490"/>
    </source>
</evidence>
<feature type="domain" description="TOG" evidence="6">
    <location>
        <begin position="113"/>
        <end position="349"/>
    </location>
</feature>
<evidence type="ECO:0000256" key="1">
    <source>
        <dbReference type="ARBA" id="ARBA00004245"/>
    </source>
</evidence>
<dbReference type="PANTHER" id="PTHR12609">
    <property type="entry name" value="MICROTUBULE ASSOCIATED PROTEIN XMAP215"/>
    <property type="match status" value="1"/>
</dbReference>
<evidence type="ECO:0000313" key="7">
    <source>
        <dbReference type="EMBL" id="OMJ93422.1"/>
    </source>
</evidence>
<feature type="region of interest" description="Disordered" evidence="5">
    <location>
        <begin position="1267"/>
        <end position="1292"/>
    </location>
</feature>
<dbReference type="Proteomes" id="UP000187209">
    <property type="component" value="Unassembled WGS sequence"/>
</dbReference>
<dbReference type="OrthoDB" id="292109at2759"/>
<name>A0A1R2CWP5_9CILI</name>
<dbReference type="GO" id="GO:0051010">
    <property type="term" value="F:microtubule plus-end binding"/>
    <property type="evidence" value="ECO:0007669"/>
    <property type="project" value="InterPro"/>
</dbReference>